<dbReference type="EMBL" id="LBUU01000012">
    <property type="protein sequence ID" value="KKQ69588.1"/>
    <property type="molecule type" value="Genomic_DNA"/>
</dbReference>
<evidence type="ECO:0000256" key="1">
    <source>
        <dbReference type="ARBA" id="ARBA00004651"/>
    </source>
</evidence>
<dbReference type="Pfam" id="PF00953">
    <property type="entry name" value="Glycos_transf_4"/>
    <property type="match status" value="1"/>
</dbReference>
<evidence type="ECO:0000256" key="4">
    <source>
        <dbReference type="ARBA" id="ARBA00022692"/>
    </source>
</evidence>
<evidence type="ECO:0000256" key="5">
    <source>
        <dbReference type="ARBA" id="ARBA00022989"/>
    </source>
</evidence>
<feature type="transmembrane region" description="Helical" evidence="7">
    <location>
        <begin position="309"/>
        <end position="325"/>
    </location>
</feature>
<feature type="transmembrane region" description="Helical" evidence="7">
    <location>
        <begin position="257"/>
        <end position="275"/>
    </location>
</feature>
<feature type="transmembrane region" description="Helical" evidence="7">
    <location>
        <begin position="143"/>
        <end position="166"/>
    </location>
</feature>
<keyword evidence="6 7" id="KW-0472">Membrane</keyword>
<dbReference type="GO" id="GO:0044038">
    <property type="term" value="P:cell wall macromolecule biosynthetic process"/>
    <property type="evidence" value="ECO:0007669"/>
    <property type="project" value="TreeGrafter"/>
</dbReference>
<dbReference type="PANTHER" id="PTHR22926">
    <property type="entry name" value="PHOSPHO-N-ACETYLMURAMOYL-PENTAPEPTIDE-TRANSFERASE"/>
    <property type="match status" value="1"/>
</dbReference>
<name>A0A0G0JPW2_9BACT</name>
<feature type="transmembrane region" description="Helical" evidence="7">
    <location>
        <begin position="178"/>
        <end position="196"/>
    </location>
</feature>
<keyword evidence="5 7" id="KW-1133">Transmembrane helix</keyword>
<evidence type="ECO:0000256" key="2">
    <source>
        <dbReference type="ARBA" id="ARBA00022475"/>
    </source>
</evidence>
<feature type="transmembrane region" description="Helical" evidence="7">
    <location>
        <begin position="76"/>
        <end position="94"/>
    </location>
</feature>
<dbReference type="CDD" id="cd06853">
    <property type="entry name" value="GT_WecA_like"/>
    <property type="match status" value="1"/>
</dbReference>
<feature type="transmembrane region" description="Helical" evidence="7">
    <location>
        <begin position="106"/>
        <end position="123"/>
    </location>
</feature>
<dbReference type="Proteomes" id="UP000034022">
    <property type="component" value="Unassembled WGS sequence"/>
</dbReference>
<sequence length="358" mass="39731">MFYLYIFTATFALSILCTLVIKKLAWRLRILDEPKGDRKLHAKPTPLLGGVAIFFAFFVCLFFVRDLLLAGDLEAMHWIGFFAGGLFLMIGGYLDDRHNLSPGRQLIFPVLAVLSVVIGGVEIEKITNPFGGFFYLDKYQIQLFTLFGFKFTFIIISDIVVSVWLLGMMYTTKLLDGVDGLVSGVTGVGALITFLFTMTTKYFQPDIGLAALILSAACFGFLVLNWHPAKIFLGEGGSLFLGFALGVLAIISGGKIAITLLIMGIPILDLFWTIFRRLAEGKNPFKISDRKHLHFRLQDIGLSPRQTSATYYLFALIFGLSAVFMQSKGKIFALGILVIIMLGIIAVFSRADRKNKTL</sequence>
<comment type="subcellular location">
    <subcellularLocation>
        <location evidence="1">Cell membrane</location>
        <topology evidence="1">Multi-pass membrane protein</topology>
    </subcellularLocation>
</comment>
<dbReference type="GO" id="GO:0071555">
    <property type="term" value="P:cell wall organization"/>
    <property type="evidence" value="ECO:0007669"/>
    <property type="project" value="TreeGrafter"/>
</dbReference>
<dbReference type="GO" id="GO:0005886">
    <property type="term" value="C:plasma membrane"/>
    <property type="evidence" value="ECO:0007669"/>
    <property type="project" value="UniProtKB-SubCell"/>
</dbReference>
<evidence type="ECO:0000256" key="6">
    <source>
        <dbReference type="ARBA" id="ARBA00023136"/>
    </source>
</evidence>
<proteinExistence type="predicted"/>
<dbReference type="GO" id="GO:0009103">
    <property type="term" value="P:lipopolysaccharide biosynthetic process"/>
    <property type="evidence" value="ECO:0007669"/>
    <property type="project" value="TreeGrafter"/>
</dbReference>
<protein>
    <submittedName>
        <fullName evidence="8">UDP-GlcNAc:undecaprenyl-P GlcNAc 1-P transferase TagO</fullName>
    </submittedName>
</protein>
<keyword evidence="4 7" id="KW-0812">Transmembrane</keyword>
<evidence type="ECO:0000256" key="3">
    <source>
        <dbReference type="ARBA" id="ARBA00022679"/>
    </source>
</evidence>
<feature type="transmembrane region" description="Helical" evidence="7">
    <location>
        <begin position="331"/>
        <end position="349"/>
    </location>
</feature>
<evidence type="ECO:0000313" key="9">
    <source>
        <dbReference type="Proteomes" id="UP000034022"/>
    </source>
</evidence>
<feature type="transmembrane region" description="Helical" evidence="7">
    <location>
        <begin position="231"/>
        <end position="251"/>
    </location>
</feature>
<dbReference type="AlphaFoldDB" id="A0A0G0JPW2"/>
<keyword evidence="2" id="KW-1003">Cell membrane</keyword>
<dbReference type="InterPro" id="IPR000715">
    <property type="entry name" value="Glycosyl_transferase_4"/>
</dbReference>
<feature type="transmembrane region" description="Helical" evidence="7">
    <location>
        <begin position="46"/>
        <end position="64"/>
    </location>
</feature>
<dbReference type="PANTHER" id="PTHR22926:SF3">
    <property type="entry name" value="UNDECAPRENYL-PHOSPHATE ALPHA-N-ACETYLGLUCOSAMINYL 1-PHOSPHATE TRANSFERASE"/>
    <property type="match status" value="1"/>
</dbReference>
<comment type="caution">
    <text evidence="8">The sequence shown here is derived from an EMBL/GenBank/DDBJ whole genome shotgun (WGS) entry which is preliminary data.</text>
</comment>
<feature type="transmembrane region" description="Helical" evidence="7">
    <location>
        <begin position="6"/>
        <end position="25"/>
    </location>
</feature>
<gene>
    <name evidence="8" type="ORF">US91_C0012G0002</name>
</gene>
<evidence type="ECO:0000256" key="7">
    <source>
        <dbReference type="SAM" id="Phobius"/>
    </source>
</evidence>
<accession>A0A0G0JPW2</accession>
<keyword evidence="3 8" id="KW-0808">Transferase</keyword>
<reference evidence="8 9" key="1">
    <citation type="journal article" date="2015" name="Nature">
        <title>rRNA introns, odd ribosomes, and small enigmatic genomes across a large radiation of phyla.</title>
        <authorList>
            <person name="Brown C.T."/>
            <person name="Hug L.A."/>
            <person name="Thomas B.C."/>
            <person name="Sharon I."/>
            <person name="Castelle C.J."/>
            <person name="Singh A."/>
            <person name="Wilkins M.J."/>
            <person name="Williams K.H."/>
            <person name="Banfield J.F."/>
        </authorList>
    </citation>
    <scope>NUCLEOTIDE SEQUENCE [LARGE SCALE GENOMIC DNA]</scope>
</reference>
<feature type="transmembrane region" description="Helical" evidence="7">
    <location>
        <begin position="202"/>
        <end position="224"/>
    </location>
</feature>
<dbReference type="GO" id="GO:0016780">
    <property type="term" value="F:phosphotransferase activity, for other substituted phosphate groups"/>
    <property type="evidence" value="ECO:0007669"/>
    <property type="project" value="InterPro"/>
</dbReference>
<organism evidence="8 9">
    <name type="scientific">Candidatus Falkowbacteria bacterium GW2011_GWE1_38_31</name>
    <dbReference type="NCBI Taxonomy" id="1618638"/>
    <lineage>
        <taxon>Bacteria</taxon>
        <taxon>Candidatus Falkowiibacteriota</taxon>
    </lineage>
</organism>
<evidence type="ECO:0000313" key="8">
    <source>
        <dbReference type="EMBL" id="KKQ69588.1"/>
    </source>
</evidence>